<keyword evidence="1" id="KW-1133">Transmembrane helix</keyword>
<reference evidence="3 4" key="2">
    <citation type="journal article" date="2011" name="Stand. Genomic Sci.">
        <title>Complete genome sequence of Ferroglobus placidus AEDII12DO.</title>
        <authorList>
            <person name="Anderson I."/>
            <person name="Risso C."/>
            <person name="Holmes D."/>
            <person name="Lucas S."/>
            <person name="Copeland A."/>
            <person name="Lapidus A."/>
            <person name="Cheng J.F."/>
            <person name="Bruce D."/>
            <person name="Goodwin L."/>
            <person name="Pitluck S."/>
            <person name="Saunders E."/>
            <person name="Brettin T."/>
            <person name="Detter J.C."/>
            <person name="Han C."/>
            <person name="Tapia R."/>
            <person name="Larimer F."/>
            <person name="Land M."/>
            <person name="Hauser L."/>
            <person name="Woyke T."/>
            <person name="Lovley D."/>
            <person name="Kyrpides N."/>
            <person name="Ivanova N."/>
        </authorList>
    </citation>
    <scope>NUCLEOTIDE SEQUENCE [LARGE SCALE GENOMIC DNA]</scope>
    <source>
        <strain evidence="4">DSM 10642 / AEDII12DO</strain>
    </source>
</reference>
<dbReference type="GeneID" id="41344536"/>
<feature type="domain" description="DUF7343" evidence="2">
    <location>
        <begin position="94"/>
        <end position="150"/>
    </location>
</feature>
<gene>
    <name evidence="3" type="ordered locus">Ferp_1754</name>
</gene>
<dbReference type="CDD" id="cd00090">
    <property type="entry name" value="HTH_ARSR"/>
    <property type="match status" value="1"/>
</dbReference>
<organism evidence="3 4">
    <name type="scientific">Ferroglobus placidus (strain DSM 10642 / AEDII12DO)</name>
    <dbReference type="NCBI Taxonomy" id="589924"/>
    <lineage>
        <taxon>Archaea</taxon>
        <taxon>Methanobacteriati</taxon>
        <taxon>Methanobacteriota</taxon>
        <taxon>Archaeoglobi</taxon>
        <taxon>Archaeoglobales</taxon>
        <taxon>Archaeoglobaceae</taxon>
        <taxon>Ferroglobus</taxon>
    </lineage>
</organism>
<dbReference type="EMBL" id="CP001899">
    <property type="protein sequence ID" value="ADC65898.1"/>
    <property type="molecule type" value="Genomic_DNA"/>
</dbReference>
<dbReference type="AlphaFoldDB" id="D3RZI5"/>
<dbReference type="OrthoDB" id="51606at2157"/>
<name>D3RZI5_FERPA</name>
<dbReference type="PaxDb" id="589924-Ferp_1754"/>
<keyword evidence="1" id="KW-0812">Transmembrane</keyword>
<evidence type="ECO:0000256" key="1">
    <source>
        <dbReference type="SAM" id="Phobius"/>
    </source>
</evidence>
<proteinExistence type="predicted"/>
<keyword evidence="4" id="KW-1185">Reference proteome</keyword>
<dbReference type="InterPro" id="IPR011991">
    <property type="entry name" value="ArsR-like_HTH"/>
</dbReference>
<dbReference type="InterPro" id="IPR036388">
    <property type="entry name" value="WH-like_DNA-bd_sf"/>
</dbReference>
<dbReference type="Gene3D" id="1.10.10.10">
    <property type="entry name" value="Winged helix-like DNA-binding domain superfamily/Winged helix DNA-binding domain"/>
    <property type="match status" value="1"/>
</dbReference>
<dbReference type="Pfam" id="PF24034">
    <property type="entry name" value="DUF7343"/>
    <property type="match status" value="1"/>
</dbReference>
<evidence type="ECO:0000259" key="2">
    <source>
        <dbReference type="Pfam" id="PF24034"/>
    </source>
</evidence>
<accession>D3RZI5</accession>
<reference evidence="4" key="1">
    <citation type="submission" date="2010-02" db="EMBL/GenBank/DDBJ databases">
        <title>Complete sequence of Ferroglobus placidus DSM 10642.</title>
        <authorList>
            <consortium name="US DOE Joint Genome Institute"/>
            <person name="Lucas S."/>
            <person name="Copeland A."/>
            <person name="Lapidus A."/>
            <person name="Cheng J.-F."/>
            <person name="Bruce D."/>
            <person name="Goodwin L."/>
            <person name="Pitluck S."/>
            <person name="Saunders E."/>
            <person name="Brettin T."/>
            <person name="Detter J.C."/>
            <person name="Han C."/>
            <person name="Tapia R."/>
            <person name="Larimer F."/>
            <person name="Land M."/>
            <person name="Hauser L."/>
            <person name="Kyrpides N."/>
            <person name="Ivanova N."/>
            <person name="Holmes D."/>
            <person name="Lovley D."/>
            <person name="Kyrpides N."/>
            <person name="Anderson I.J."/>
            <person name="Woyke T."/>
        </authorList>
    </citation>
    <scope>NUCLEOTIDE SEQUENCE [LARGE SCALE GENOMIC DNA]</scope>
    <source>
        <strain evidence="4">DSM 10642 / AEDII12DO</strain>
    </source>
</reference>
<dbReference type="KEGG" id="fpl:Ferp_1754"/>
<dbReference type="SUPFAM" id="SSF46785">
    <property type="entry name" value="Winged helix' DNA-binding domain"/>
    <property type="match status" value="1"/>
</dbReference>
<dbReference type="STRING" id="589924.Ferp_1754"/>
<dbReference type="Proteomes" id="UP000002613">
    <property type="component" value="Chromosome"/>
</dbReference>
<evidence type="ECO:0000313" key="4">
    <source>
        <dbReference type="Proteomes" id="UP000002613"/>
    </source>
</evidence>
<evidence type="ECO:0000313" key="3">
    <source>
        <dbReference type="EMBL" id="ADC65898.1"/>
    </source>
</evidence>
<sequence length="180" mass="20715">MSKLATLKNLLLLLGIVLLLVSFFNPIVANPYPNTCFGAFYGFNSYFFFAAVIILVLAVVLSEEKSEIVESGSKLAEKNQNGKILDLIRNLLEEDEFKIIKLVLENEGITQDSLHFKTGFSQSKISMIIKKLEEKNLIVREKFGKTYKIYTSPWLRNMLEEGNVDYQKDFEKLKNWCEED</sequence>
<dbReference type="RefSeq" id="WP_012966237.1">
    <property type="nucleotide sequence ID" value="NC_013849.1"/>
</dbReference>
<dbReference type="HOGENOM" id="CLU_128025_0_0_2"/>
<dbReference type="InterPro" id="IPR036390">
    <property type="entry name" value="WH_DNA-bd_sf"/>
</dbReference>
<dbReference type="InterPro" id="IPR055767">
    <property type="entry name" value="DUF7343"/>
</dbReference>
<protein>
    <submittedName>
        <fullName evidence="3">Transcriptional regulator, MarR family</fullName>
    </submittedName>
</protein>
<feature type="transmembrane region" description="Helical" evidence="1">
    <location>
        <begin position="39"/>
        <end position="61"/>
    </location>
</feature>
<dbReference type="eggNOG" id="arCOG00396">
    <property type="taxonomic scope" value="Archaea"/>
</dbReference>
<keyword evidence="1" id="KW-0472">Membrane</keyword>